<dbReference type="GeneID" id="69810302"/>
<sequence>MIASIVTAGAGILIAIMAYWLNHRGEVQRSLRKERIDWVGSQLKDLYGPLLILAEINERAWREYRRAYFPSDSTESPRGPLAESMSMRWHVWVEAVFAPRAQQIREIITARGDLIIEREMPPVVLDFCAHAATYDALLADWDTVAVNHSTLIRHPGSSFLLYVRESYVTLKAEQEELLQSSRLD</sequence>
<keyword evidence="4" id="KW-1185">Reference proteome</keyword>
<gene>
    <name evidence="2" type="ORF">PV399_48345</name>
    <name evidence="3" type="ORF">PV666_51355</name>
</gene>
<evidence type="ECO:0000313" key="3">
    <source>
        <dbReference type="EMBL" id="MDX3026198.1"/>
    </source>
</evidence>
<keyword evidence="1" id="KW-0812">Transmembrane</keyword>
<dbReference type="RefSeq" id="WP_141655673.1">
    <property type="nucleotide sequence ID" value="NZ_BCMK01000036.1"/>
</dbReference>
<dbReference type="Proteomes" id="UP001282288">
    <property type="component" value="Unassembled WGS sequence"/>
</dbReference>
<comment type="caution">
    <text evidence="2">The sequence shown here is derived from an EMBL/GenBank/DDBJ whole genome shotgun (WGS) entry which is preliminary data.</text>
</comment>
<proteinExistence type="predicted"/>
<accession>A0AAP6EMZ6</accession>
<dbReference type="AlphaFoldDB" id="A0AAP6EMZ6"/>
<organism evidence="2 5">
    <name type="scientific">Streptomyces acidiscabies</name>
    <dbReference type="NCBI Taxonomy" id="42234"/>
    <lineage>
        <taxon>Bacteria</taxon>
        <taxon>Bacillati</taxon>
        <taxon>Actinomycetota</taxon>
        <taxon>Actinomycetes</taxon>
        <taxon>Kitasatosporales</taxon>
        <taxon>Streptomycetaceae</taxon>
        <taxon>Streptomyces</taxon>
    </lineage>
</organism>
<evidence type="ECO:0000313" key="5">
    <source>
        <dbReference type="Proteomes" id="UP001282288"/>
    </source>
</evidence>
<evidence type="ECO:0000313" key="4">
    <source>
        <dbReference type="Proteomes" id="UP001272987"/>
    </source>
</evidence>
<feature type="transmembrane region" description="Helical" evidence="1">
    <location>
        <begin position="6"/>
        <end position="22"/>
    </location>
</feature>
<evidence type="ECO:0000256" key="1">
    <source>
        <dbReference type="SAM" id="Phobius"/>
    </source>
</evidence>
<dbReference type="EMBL" id="JARAWP010000082">
    <property type="protein sequence ID" value="MDX3026198.1"/>
    <property type="molecule type" value="Genomic_DNA"/>
</dbReference>
<evidence type="ECO:0000313" key="2">
    <source>
        <dbReference type="EMBL" id="MDX2967446.1"/>
    </source>
</evidence>
<keyword evidence="1" id="KW-0472">Membrane</keyword>
<protein>
    <submittedName>
        <fullName evidence="2">Uncharacterized protein</fullName>
    </submittedName>
</protein>
<reference evidence="2 4" key="1">
    <citation type="journal article" date="2023" name="Microb. Genom.">
        <title>Mesoterricola silvestris gen. nov., sp. nov., Mesoterricola sediminis sp. nov., Geothrix oryzae sp. nov., Geothrix edaphica sp. nov., Geothrix rubra sp. nov., and Geothrix limicola sp. nov., six novel members of Acidobacteriota isolated from soils.</title>
        <authorList>
            <person name="Weisberg A.J."/>
            <person name="Pearce E."/>
            <person name="Kramer C.G."/>
            <person name="Chang J.H."/>
            <person name="Clarke C.R."/>
        </authorList>
    </citation>
    <scope>NUCLEOTIDE SEQUENCE</scope>
    <source>
        <strain evidence="3 4">NB05-1H</strain>
        <strain evidence="2">NRRL_B-16521</strain>
    </source>
</reference>
<keyword evidence="1" id="KW-1133">Transmembrane helix</keyword>
<name>A0AAP6EMZ6_9ACTN</name>
<dbReference type="Proteomes" id="UP001272987">
    <property type="component" value="Unassembled WGS sequence"/>
</dbReference>
<dbReference type="EMBL" id="JARAWC010000127">
    <property type="protein sequence ID" value="MDX2967446.1"/>
    <property type="molecule type" value="Genomic_DNA"/>
</dbReference>